<dbReference type="InterPro" id="IPR020904">
    <property type="entry name" value="Sc_DH/Rdtase_CS"/>
</dbReference>
<dbReference type="InterPro" id="IPR036291">
    <property type="entry name" value="NAD(P)-bd_dom_sf"/>
</dbReference>
<evidence type="ECO:0000259" key="14">
    <source>
        <dbReference type="Pfam" id="PF02803"/>
    </source>
</evidence>
<evidence type="ECO:0000256" key="4">
    <source>
        <dbReference type="ARBA" id="ARBA00006484"/>
    </source>
</evidence>
<dbReference type="Pfam" id="PF02803">
    <property type="entry name" value="Thiolase_C"/>
    <property type="match status" value="1"/>
</dbReference>
<protein>
    <recommendedName>
        <fullName evidence="12">Hydroxysteroid dehydrogenase-like protein 2</fullName>
    </recommendedName>
</protein>
<dbReference type="InterPro" id="IPR016039">
    <property type="entry name" value="Thiolase-like"/>
</dbReference>
<dbReference type="PROSITE" id="PS00061">
    <property type="entry name" value="ADH_SHORT"/>
    <property type="match status" value="1"/>
</dbReference>
<organism evidence="15 16">
    <name type="scientific">Gibberella intermedia</name>
    <name type="common">Bulb rot disease fungus</name>
    <name type="synonym">Fusarium proliferatum</name>
    <dbReference type="NCBI Taxonomy" id="948311"/>
    <lineage>
        <taxon>Eukaryota</taxon>
        <taxon>Fungi</taxon>
        <taxon>Dikarya</taxon>
        <taxon>Ascomycota</taxon>
        <taxon>Pezizomycotina</taxon>
        <taxon>Sordariomycetes</taxon>
        <taxon>Hypocreomycetidae</taxon>
        <taxon>Hypocreales</taxon>
        <taxon>Nectriaceae</taxon>
        <taxon>Fusarium</taxon>
        <taxon>Fusarium fujikuroi species complex</taxon>
    </lineage>
</organism>
<dbReference type="GO" id="GO:0016747">
    <property type="term" value="F:acyltransferase activity, transferring groups other than amino-acyl groups"/>
    <property type="evidence" value="ECO:0007669"/>
    <property type="project" value="InterPro"/>
</dbReference>
<keyword evidence="8" id="KW-0560">Oxidoreductase</keyword>
<evidence type="ECO:0000256" key="5">
    <source>
        <dbReference type="ARBA" id="ARBA00010982"/>
    </source>
</evidence>
<evidence type="ECO:0000313" key="15">
    <source>
        <dbReference type="EMBL" id="RKL17424.1"/>
    </source>
</evidence>
<evidence type="ECO:0000256" key="6">
    <source>
        <dbReference type="ARBA" id="ARBA00022679"/>
    </source>
</evidence>
<dbReference type="SUPFAM" id="SSF51735">
    <property type="entry name" value="NAD(P)-binding Rossmann-fold domains"/>
    <property type="match status" value="1"/>
</dbReference>
<accession>A0A420RK72</accession>
<dbReference type="InterPro" id="IPR002155">
    <property type="entry name" value="Thiolase"/>
</dbReference>
<sequence length="756" mass="79444">RRVRARDAGLDLAAAGAGGGARAAGRQRGGRRPLPRQAAGHALLLPVGAAADARPVGVARACRPLRLRHARRVVHLKPRRIPFPSPPQDLMSQAVIVSVARTPIGRAYKGAFNAIKSPTLLGHAIGHAVARAGAGPDEVDDVVVGTVLGAGTAGMNLARNAALAAGLGVAVSGQTLDRQCASGLMAVATAAKQIIVDGMRVVVAGGQENISAVQKGYFDWASAEADPAVQAKVPHAYMPMLQTAEFVARKYGIGREAQDLYALQSQQRTAAAQQAGRFDAEIVPLPSRMAVVDKETQAVSHRDVTLAQDEGNRPETTLESLAALKPVIEGGSVTAGNASQLSDGAAACVLMDDALAAQRGLKPLGIYRGIAVAGVAPEEMGIGPVLAVPKLLRQHGLTVDDIGLWELNEAFACQALYCRDRLGIDPERFNVNGGGISARRALCGGDDVCGRRHGRGRTFRGGGMNGIKNSLAGKTLFITGASRGIGLEIALRAARDGANVVIAAKTTEPHPKLPGTIYTAAEAVEQAGGKALALVLDVRDEERVKAAVAQAAEHFGGIDACINNASAINLAKSEDIDLKRFDLIQQINMRGTFVTSRACIPYLRQSSNPHILALSPPLTLRADWFAQHLPYTMSKYGMSMVMFGLAEELREACIACNALWPRTTVATSAVEFALGGDAMLRQSRNPQIMADAAHAILCRPARAYTGNFVLDDDVLAEEGVTDFDRYRNDPASALLPDIFVDPEAPLPPGSSYAPAS</sequence>
<evidence type="ECO:0000256" key="1">
    <source>
        <dbReference type="ARBA" id="ARBA00001958"/>
    </source>
</evidence>
<evidence type="ECO:0000256" key="11">
    <source>
        <dbReference type="ARBA" id="ARBA00023315"/>
    </source>
</evidence>
<dbReference type="PANTHER" id="PTHR42808">
    <property type="entry name" value="HYDROXYSTEROID DEHYDROGENASE-LIKE PROTEIN 2"/>
    <property type="match status" value="1"/>
</dbReference>
<evidence type="ECO:0000256" key="3">
    <source>
        <dbReference type="ARBA" id="ARBA00004275"/>
    </source>
</evidence>
<dbReference type="InterPro" id="IPR051935">
    <property type="entry name" value="HSDL2"/>
</dbReference>
<dbReference type="SUPFAM" id="SSF53901">
    <property type="entry name" value="Thiolase-like"/>
    <property type="match status" value="2"/>
</dbReference>
<dbReference type="InterPro" id="IPR020616">
    <property type="entry name" value="Thiolase_N"/>
</dbReference>
<feature type="domain" description="Thiolase N-terminal" evidence="13">
    <location>
        <begin position="95"/>
        <end position="352"/>
    </location>
</feature>
<evidence type="ECO:0000256" key="2">
    <source>
        <dbReference type="ARBA" id="ARBA00004173"/>
    </source>
</evidence>
<dbReference type="Pfam" id="PF00106">
    <property type="entry name" value="adh_short"/>
    <property type="match status" value="1"/>
</dbReference>
<comment type="subcellular location">
    <subcellularLocation>
        <location evidence="2">Mitochondrion</location>
    </subcellularLocation>
    <subcellularLocation>
        <location evidence="3">Peroxisome</location>
    </subcellularLocation>
</comment>
<dbReference type="InterPro" id="IPR020617">
    <property type="entry name" value="Thiolase_C"/>
</dbReference>
<comment type="similarity">
    <text evidence="4">Belongs to the short-chain dehydrogenases/reductases (SDR) family.</text>
</comment>
<dbReference type="EMBL" id="MRDB01000268">
    <property type="protein sequence ID" value="RKL17424.1"/>
    <property type="molecule type" value="Genomic_DNA"/>
</dbReference>
<keyword evidence="6" id="KW-0808">Transferase</keyword>
<dbReference type="Pfam" id="PF00108">
    <property type="entry name" value="Thiolase_N"/>
    <property type="match status" value="1"/>
</dbReference>
<evidence type="ECO:0000256" key="10">
    <source>
        <dbReference type="ARBA" id="ARBA00023140"/>
    </source>
</evidence>
<evidence type="ECO:0000256" key="12">
    <source>
        <dbReference type="ARBA" id="ARBA00040243"/>
    </source>
</evidence>
<dbReference type="Gene3D" id="3.40.47.10">
    <property type="match status" value="1"/>
</dbReference>
<evidence type="ECO:0000256" key="7">
    <source>
        <dbReference type="ARBA" id="ARBA00022857"/>
    </source>
</evidence>
<dbReference type="Proteomes" id="UP000283569">
    <property type="component" value="Unassembled WGS sequence"/>
</dbReference>
<dbReference type="FunFam" id="3.40.50.720:FF:000301">
    <property type="entry name" value="Hydroxysteroid dehydrogenase like 2"/>
    <property type="match status" value="1"/>
</dbReference>
<dbReference type="AlphaFoldDB" id="A0A420RK72"/>
<comment type="similarity">
    <text evidence="5">Belongs to the thiolase-like superfamily. Thiolase family.</text>
</comment>
<dbReference type="InterPro" id="IPR002347">
    <property type="entry name" value="SDR_fam"/>
</dbReference>
<proteinExistence type="inferred from homology"/>
<dbReference type="GO" id="GO:0005739">
    <property type="term" value="C:mitochondrion"/>
    <property type="evidence" value="ECO:0007669"/>
    <property type="project" value="UniProtKB-SubCell"/>
</dbReference>
<evidence type="ECO:0000313" key="16">
    <source>
        <dbReference type="Proteomes" id="UP000283569"/>
    </source>
</evidence>
<dbReference type="Gene3D" id="3.40.50.720">
    <property type="entry name" value="NAD(P)-binding Rossmann-like Domain"/>
    <property type="match status" value="1"/>
</dbReference>
<keyword evidence="10" id="KW-0576">Peroxisome</keyword>
<reference evidence="15 16" key="1">
    <citation type="journal article" date="2018" name="Sci. Rep.">
        <title>Characterisation of pathogen-specific regions and novel effector candidates in Fusarium oxysporum f. sp. cepae.</title>
        <authorList>
            <person name="Armitage A.D."/>
            <person name="Taylor A."/>
            <person name="Sobczyk M.K."/>
            <person name="Baxter L."/>
            <person name="Greenfield B.P."/>
            <person name="Bates H.J."/>
            <person name="Wilson F."/>
            <person name="Jackson A.C."/>
            <person name="Ott S."/>
            <person name="Harrison R.J."/>
            <person name="Clarkson J.P."/>
        </authorList>
    </citation>
    <scope>NUCLEOTIDE SEQUENCE [LARGE SCALE GENOMIC DNA]</scope>
    <source>
        <strain evidence="15 16">Fp_A8</strain>
    </source>
</reference>
<dbReference type="GO" id="GO:0016491">
    <property type="term" value="F:oxidoreductase activity"/>
    <property type="evidence" value="ECO:0007669"/>
    <property type="project" value="UniProtKB-KW"/>
</dbReference>
<keyword evidence="7" id="KW-0521">NADP</keyword>
<keyword evidence="11" id="KW-0012">Acyltransferase</keyword>
<feature type="domain" description="Thiolase C-terminal" evidence="14">
    <location>
        <begin position="361"/>
        <end position="437"/>
    </location>
</feature>
<comment type="cofactor">
    <cofactor evidence="1">
        <name>K(+)</name>
        <dbReference type="ChEBI" id="CHEBI:29103"/>
    </cofactor>
</comment>
<gene>
    <name evidence="15" type="ORF">BFJ72_g15281</name>
</gene>
<evidence type="ECO:0000256" key="8">
    <source>
        <dbReference type="ARBA" id="ARBA00023002"/>
    </source>
</evidence>
<comment type="caution">
    <text evidence="15">The sequence shown here is derived from an EMBL/GenBank/DDBJ whole genome shotgun (WGS) entry which is preliminary data.</text>
</comment>
<feature type="non-terminal residue" evidence="15">
    <location>
        <position position="1"/>
    </location>
</feature>
<dbReference type="NCBIfam" id="TIGR01930">
    <property type="entry name" value="AcCoA-C-Actrans"/>
    <property type="match status" value="1"/>
</dbReference>
<dbReference type="GO" id="GO:0005777">
    <property type="term" value="C:peroxisome"/>
    <property type="evidence" value="ECO:0007669"/>
    <property type="project" value="UniProtKB-SubCell"/>
</dbReference>
<evidence type="ECO:0000256" key="9">
    <source>
        <dbReference type="ARBA" id="ARBA00023128"/>
    </source>
</evidence>
<dbReference type="NCBIfam" id="NF006133">
    <property type="entry name" value="PRK08278.1"/>
    <property type="match status" value="1"/>
</dbReference>
<dbReference type="PRINTS" id="PR00081">
    <property type="entry name" value="GDHRDH"/>
</dbReference>
<name>A0A420RK72_GIBIN</name>
<evidence type="ECO:0000259" key="13">
    <source>
        <dbReference type="Pfam" id="PF00108"/>
    </source>
</evidence>
<keyword evidence="9" id="KW-0496">Mitochondrion</keyword>
<dbReference type="PANTHER" id="PTHR42808:SF3">
    <property type="entry name" value="HYDROXYSTEROID DEHYDROGENASE-LIKE PROTEIN 2"/>
    <property type="match status" value="1"/>
</dbReference>
<dbReference type="CDD" id="cd00751">
    <property type="entry name" value="thiolase"/>
    <property type="match status" value="1"/>
</dbReference>